<evidence type="ECO:0000313" key="2">
    <source>
        <dbReference type="Proteomes" id="UP000324800"/>
    </source>
</evidence>
<gene>
    <name evidence="1" type="ORF">EZS28_045842</name>
</gene>
<dbReference type="InterPro" id="IPR052055">
    <property type="entry name" value="Hepadnavirus_pol/RT"/>
</dbReference>
<dbReference type="AlphaFoldDB" id="A0A5J4TM83"/>
<protein>
    <recommendedName>
        <fullName evidence="3">RNase H type-1 domain-containing protein</fullName>
    </recommendedName>
</protein>
<accession>A0A5J4TM83</accession>
<sequence>MKKLRAFVQRNSCLVILTDNVVTEFVIRKWKAQGELFQLTRKIRQEAIDQDLQLIIQHLPGVRNKKADALSRLARKGDCTIKKQYLYPALAELELNVWLDAFATRTNKRLDEYCCVFPDHLAFVVNVFSTNWKNLKPLQHPSIPQILRTFVMVLNDGAEAVIILPDWKVKIWEQLTKEMTVKIIVLLLIEEIREKGSTMDNLNLQQLPEKQKSLD</sequence>
<evidence type="ECO:0000313" key="1">
    <source>
        <dbReference type="EMBL" id="KAA6358631.1"/>
    </source>
</evidence>
<dbReference type="EMBL" id="SNRW01029578">
    <property type="protein sequence ID" value="KAA6358631.1"/>
    <property type="molecule type" value="Genomic_DNA"/>
</dbReference>
<comment type="caution">
    <text evidence="1">The sequence shown here is derived from an EMBL/GenBank/DDBJ whole genome shotgun (WGS) entry which is preliminary data.</text>
</comment>
<reference evidence="1 2" key="1">
    <citation type="submission" date="2019-03" db="EMBL/GenBank/DDBJ databases">
        <title>Single cell metagenomics reveals metabolic interactions within the superorganism composed of flagellate Streblomastix strix and complex community of Bacteroidetes bacteria on its surface.</title>
        <authorList>
            <person name="Treitli S.C."/>
            <person name="Kolisko M."/>
            <person name="Husnik F."/>
            <person name="Keeling P."/>
            <person name="Hampl V."/>
        </authorList>
    </citation>
    <scope>NUCLEOTIDE SEQUENCE [LARGE SCALE GENOMIC DNA]</scope>
    <source>
        <strain evidence="1">ST1C</strain>
    </source>
</reference>
<dbReference type="PANTHER" id="PTHR33050:SF8">
    <property type="entry name" value="REVERSE TRANSCRIPTASE DOMAIN-CONTAINING PROTEIN"/>
    <property type="match status" value="1"/>
</dbReference>
<dbReference type="Proteomes" id="UP000324800">
    <property type="component" value="Unassembled WGS sequence"/>
</dbReference>
<dbReference type="PANTHER" id="PTHR33050">
    <property type="entry name" value="REVERSE TRANSCRIPTASE DOMAIN-CONTAINING PROTEIN"/>
    <property type="match status" value="1"/>
</dbReference>
<evidence type="ECO:0008006" key="3">
    <source>
        <dbReference type="Google" id="ProtNLM"/>
    </source>
</evidence>
<name>A0A5J4TM83_9EUKA</name>
<organism evidence="1 2">
    <name type="scientific">Streblomastix strix</name>
    <dbReference type="NCBI Taxonomy" id="222440"/>
    <lineage>
        <taxon>Eukaryota</taxon>
        <taxon>Metamonada</taxon>
        <taxon>Preaxostyla</taxon>
        <taxon>Oxymonadida</taxon>
        <taxon>Streblomastigidae</taxon>
        <taxon>Streblomastix</taxon>
    </lineage>
</organism>
<proteinExistence type="predicted"/>
<dbReference type="OrthoDB" id="2897838at2759"/>